<keyword evidence="3" id="KW-1185">Reference proteome</keyword>
<evidence type="ECO:0000313" key="2">
    <source>
        <dbReference type="EMBL" id="TID27676.1"/>
    </source>
</evidence>
<proteinExistence type="predicted"/>
<dbReference type="Proteomes" id="UP000298493">
    <property type="component" value="Unassembled WGS sequence"/>
</dbReference>
<dbReference type="EMBL" id="SNSC02000001">
    <property type="protein sequence ID" value="TID27676.1"/>
    <property type="molecule type" value="Genomic_DNA"/>
</dbReference>
<reference evidence="2 3" key="1">
    <citation type="submission" date="2019-04" db="EMBL/GenBank/DDBJ databases">
        <title>High contiguity whole genome sequence and gene annotation resource for two Venturia nashicola isolates.</title>
        <authorList>
            <person name="Prokchorchik M."/>
            <person name="Won K."/>
            <person name="Lee Y."/>
            <person name="Choi E.D."/>
            <person name="Segonzac C."/>
            <person name="Sohn K.H."/>
        </authorList>
    </citation>
    <scope>NUCLEOTIDE SEQUENCE [LARGE SCALE GENOMIC DNA]</scope>
    <source>
        <strain evidence="2 3">PRI2</strain>
    </source>
</reference>
<evidence type="ECO:0000313" key="3">
    <source>
        <dbReference type="Proteomes" id="UP000298493"/>
    </source>
</evidence>
<gene>
    <name evidence="2" type="ORF">E6O75_ATG00443</name>
</gene>
<feature type="compositionally biased region" description="Polar residues" evidence="1">
    <location>
        <begin position="70"/>
        <end position="85"/>
    </location>
</feature>
<protein>
    <submittedName>
        <fullName evidence="2">Uncharacterized protein</fullName>
    </submittedName>
</protein>
<organism evidence="2 3">
    <name type="scientific">Venturia nashicola</name>
    <dbReference type="NCBI Taxonomy" id="86259"/>
    <lineage>
        <taxon>Eukaryota</taxon>
        <taxon>Fungi</taxon>
        <taxon>Dikarya</taxon>
        <taxon>Ascomycota</taxon>
        <taxon>Pezizomycotina</taxon>
        <taxon>Dothideomycetes</taxon>
        <taxon>Pleosporomycetidae</taxon>
        <taxon>Venturiales</taxon>
        <taxon>Venturiaceae</taxon>
        <taxon>Venturia</taxon>
    </lineage>
</organism>
<evidence type="ECO:0000256" key="1">
    <source>
        <dbReference type="SAM" id="MobiDB-lite"/>
    </source>
</evidence>
<comment type="caution">
    <text evidence="2">The sequence shown here is derived from an EMBL/GenBank/DDBJ whole genome shotgun (WGS) entry which is preliminary data.</text>
</comment>
<sequence>MSENPNEEDERPLTPDLEIGGVALDAKEGLMINRPIKRYTRSDMYMIRAALSPNKQRINDLLKPLQPDQQFSMQSNQHQKQSSTLFKEGKGKIWRPKRFRCGTGTVLMRR</sequence>
<name>A0A4Z1PGE2_9PEZI</name>
<dbReference type="AlphaFoldDB" id="A0A4Z1PGE2"/>
<feature type="region of interest" description="Disordered" evidence="1">
    <location>
        <begin position="70"/>
        <end position="89"/>
    </location>
</feature>
<accession>A0A4Z1PGE2</accession>